<accession>A0A8X6LYN1</accession>
<protein>
    <submittedName>
        <fullName evidence="1">Uncharacterized protein</fullName>
    </submittedName>
</protein>
<keyword evidence="2" id="KW-1185">Reference proteome</keyword>
<name>A0A8X6LYN1_TRICU</name>
<reference evidence="1" key="1">
    <citation type="submission" date="2020-07" db="EMBL/GenBank/DDBJ databases">
        <title>Multicomponent nature underlies the extraordinary mechanical properties of spider dragline silk.</title>
        <authorList>
            <person name="Kono N."/>
            <person name="Nakamura H."/>
            <person name="Mori M."/>
            <person name="Yoshida Y."/>
            <person name="Ohtoshi R."/>
            <person name="Malay A.D."/>
            <person name="Moran D.A.P."/>
            <person name="Tomita M."/>
            <person name="Numata K."/>
            <person name="Arakawa K."/>
        </authorList>
    </citation>
    <scope>NUCLEOTIDE SEQUENCE</scope>
</reference>
<proteinExistence type="predicted"/>
<evidence type="ECO:0000313" key="2">
    <source>
        <dbReference type="Proteomes" id="UP000887116"/>
    </source>
</evidence>
<gene>
    <name evidence="1" type="ORF">TNCT_563731</name>
</gene>
<dbReference type="AlphaFoldDB" id="A0A8X6LYN1"/>
<comment type="caution">
    <text evidence="1">The sequence shown here is derived from an EMBL/GenBank/DDBJ whole genome shotgun (WGS) entry which is preliminary data.</text>
</comment>
<dbReference type="Proteomes" id="UP000887116">
    <property type="component" value="Unassembled WGS sequence"/>
</dbReference>
<sequence length="132" mass="14972">MKKKKKNPVLSECAINDTSEIRVSTDPNRFNDKNKRGLSCFPPKGGFHWRSFAAKGANGKDLHSDARSDFIVKREVRGGLYERGKNIGFCPIDTDAAVERFWFGAQWKGFGLCKMSSHSIFISGFYQGWKFI</sequence>
<dbReference type="EMBL" id="BMAO01028547">
    <property type="protein sequence ID" value="GFR25527.1"/>
    <property type="molecule type" value="Genomic_DNA"/>
</dbReference>
<organism evidence="1 2">
    <name type="scientific">Trichonephila clavata</name>
    <name type="common">Joro spider</name>
    <name type="synonym">Nephila clavata</name>
    <dbReference type="NCBI Taxonomy" id="2740835"/>
    <lineage>
        <taxon>Eukaryota</taxon>
        <taxon>Metazoa</taxon>
        <taxon>Ecdysozoa</taxon>
        <taxon>Arthropoda</taxon>
        <taxon>Chelicerata</taxon>
        <taxon>Arachnida</taxon>
        <taxon>Araneae</taxon>
        <taxon>Araneomorphae</taxon>
        <taxon>Entelegynae</taxon>
        <taxon>Araneoidea</taxon>
        <taxon>Nephilidae</taxon>
        <taxon>Trichonephila</taxon>
    </lineage>
</organism>
<evidence type="ECO:0000313" key="1">
    <source>
        <dbReference type="EMBL" id="GFR25527.1"/>
    </source>
</evidence>